<keyword evidence="2" id="KW-1185">Reference proteome</keyword>
<reference evidence="1" key="2">
    <citation type="submission" date="2021-12" db="EMBL/GenBank/DDBJ databases">
        <title>Resequencing data analysis of finger millet.</title>
        <authorList>
            <person name="Hatakeyama M."/>
            <person name="Aluri S."/>
            <person name="Balachadran M.T."/>
            <person name="Sivarajan S.R."/>
            <person name="Poveda L."/>
            <person name="Shimizu-Inatsugi R."/>
            <person name="Schlapbach R."/>
            <person name="Sreeman S.M."/>
            <person name="Shimizu K.K."/>
        </authorList>
    </citation>
    <scope>NUCLEOTIDE SEQUENCE</scope>
</reference>
<organism evidence="1 2">
    <name type="scientific">Eleusine coracana subsp. coracana</name>
    <dbReference type="NCBI Taxonomy" id="191504"/>
    <lineage>
        <taxon>Eukaryota</taxon>
        <taxon>Viridiplantae</taxon>
        <taxon>Streptophyta</taxon>
        <taxon>Embryophyta</taxon>
        <taxon>Tracheophyta</taxon>
        <taxon>Spermatophyta</taxon>
        <taxon>Magnoliopsida</taxon>
        <taxon>Liliopsida</taxon>
        <taxon>Poales</taxon>
        <taxon>Poaceae</taxon>
        <taxon>PACMAD clade</taxon>
        <taxon>Chloridoideae</taxon>
        <taxon>Cynodonteae</taxon>
        <taxon>Eleusininae</taxon>
        <taxon>Eleusine</taxon>
    </lineage>
</organism>
<sequence>MTCLIHDLVAFGFLFSSQQQHAVPAGGQGYAHPPLRLSGLRASGGFIVPARKNPFSSDFGLILENPRFSWGQEVATDTCVYKRVLRKPAGEPKDLLKDAATDPSLPRHLSVNFDATAPTIGEQGLTLYFICCNPSCGHRWRD</sequence>
<dbReference type="Gene3D" id="2.20.25.10">
    <property type="match status" value="1"/>
</dbReference>
<evidence type="ECO:0000313" key="1">
    <source>
        <dbReference type="EMBL" id="GJN33099.1"/>
    </source>
</evidence>
<comment type="caution">
    <text evidence="1">The sequence shown here is derived from an EMBL/GenBank/DDBJ whole genome shotgun (WGS) entry which is preliminary data.</text>
</comment>
<dbReference type="AlphaFoldDB" id="A0AAV5FBP8"/>
<dbReference type="EMBL" id="BQKI01000084">
    <property type="protein sequence ID" value="GJN33099.1"/>
    <property type="molecule type" value="Genomic_DNA"/>
</dbReference>
<gene>
    <name evidence="1" type="primary">gb21663</name>
    <name evidence="1" type="ORF">PR202_gb21663</name>
</gene>
<accession>A0AAV5FBP8</accession>
<name>A0AAV5FBP8_ELECO</name>
<proteinExistence type="predicted"/>
<reference evidence="1" key="1">
    <citation type="journal article" date="2018" name="DNA Res.">
        <title>Multiple hybrid de novo genome assembly of finger millet, an orphan allotetraploid crop.</title>
        <authorList>
            <person name="Hatakeyama M."/>
            <person name="Aluri S."/>
            <person name="Balachadran M.T."/>
            <person name="Sivarajan S.R."/>
            <person name="Patrignani A."/>
            <person name="Gruter S."/>
            <person name="Poveda L."/>
            <person name="Shimizu-Inatsugi R."/>
            <person name="Baeten J."/>
            <person name="Francoijs K.J."/>
            <person name="Nataraja K.N."/>
            <person name="Reddy Y.A.N."/>
            <person name="Phadnis S."/>
            <person name="Ravikumar R.L."/>
            <person name="Schlapbach R."/>
            <person name="Sreeman S.M."/>
            <person name="Shimizu K.K."/>
        </authorList>
    </citation>
    <scope>NUCLEOTIDE SEQUENCE</scope>
</reference>
<dbReference type="Proteomes" id="UP001054889">
    <property type="component" value="Unassembled WGS sequence"/>
</dbReference>
<protein>
    <submittedName>
        <fullName evidence="1">Uncharacterized protein</fullName>
    </submittedName>
</protein>
<evidence type="ECO:0000313" key="2">
    <source>
        <dbReference type="Proteomes" id="UP001054889"/>
    </source>
</evidence>